<feature type="binding site" evidence="4">
    <location>
        <position position="207"/>
    </location>
    <ligand>
        <name>pyruvate</name>
        <dbReference type="ChEBI" id="CHEBI:15361"/>
    </ligand>
</feature>
<dbReference type="PIRSF" id="PIRSF001365">
    <property type="entry name" value="DHDPS"/>
    <property type="match status" value="1"/>
</dbReference>
<evidence type="ECO:0000313" key="5">
    <source>
        <dbReference type="EMBL" id="QDU20018.1"/>
    </source>
</evidence>
<organism evidence="5 6">
    <name type="scientific">Urbifossiella limnaea</name>
    <dbReference type="NCBI Taxonomy" id="2528023"/>
    <lineage>
        <taxon>Bacteria</taxon>
        <taxon>Pseudomonadati</taxon>
        <taxon>Planctomycetota</taxon>
        <taxon>Planctomycetia</taxon>
        <taxon>Gemmatales</taxon>
        <taxon>Gemmataceae</taxon>
        <taxon>Urbifossiella</taxon>
    </lineage>
</organism>
<dbReference type="KEGG" id="uli:ETAA1_19610"/>
<feature type="active site" description="Proton donor/acceptor" evidence="3">
    <location>
        <position position="136"/>
    </location>
</feature>
<dbReference type="Proteomes" id="UP000319576">
    <property type="component" value="Chromosome"/>
</dbReference>
<dbReference type="GO" id="GO:0019262">
    <property type="term" value="P:N-acetylneuraminate catabolic process"/>
    <property type="evidence" value="ECO:0007669"/>
    <property type="project" value="TreeGrafter"/>
</dbReference>
<dbReference type="AlphaFoldDB" id="A0A517XR78"/>
<keyword evidence="6" id="KW-1185">Reference proteome</keyword>
<dbReference type="Pfam" id="PF00701">
    <property type="entry name" value="DHDPS"/>
    <property type="match status" value="1"/>
</dbReference>
<dbReference type="GO" id="GO:0005829">
    <property type="term" value="C:cytosol"/>
    <property type="evidence" value="ECO:0007669"/>
    <property type="project" value="TreeGrafter"/>
</dbReference>
<dbReference type="EC" id="4.1.3.3" evidence="5"/>
<keyword evidence="1 2" id="KW-0456">Lyase</keyword>
<dbReference type="SMART" id="SM01130">
    <property type="entry name" value="DHDPS"/>
    <property type="match status" value="1"/>
</dbReference>
<dbReference type="SUPFAM" id="SSF51569">
    <property type="entry name" value="Aldolase"/>
    <property type="match status" value="1"/>
</dbReference>
<name>A0A517XR78_9BACT</name>
<evidence type="ECO:0000256" key="1">
    <source>
        <dbReference type="ARBA" id="ARBA00023239"/>
    </source>
</evidence>
<dbReference type="PANTHER" id="PTHR42849">
    <property type="entry name" value="N-ACETYLNEURAMINATE LYASE"/>
    <property type="match status" value="1"/>
</dbReference>
<dbReference type="RefSeq" id="WP_202920797.1">
    <property type="nucleotide sequence ID" value="NZ_CP036273.1"/>
</dbReference>
<evidence type="ECO:0000256" key="2">
    <source>
        <dbReference type="PIRNR" id="PIRNR001365"/>
    </source>
</evidence>
<accession>A0A517XR78</accession>
<reference evidence="5 6" key="1">
    <citation type="submission" date="2019-02" db="EMBL/GenBank/DDBJ databases">
        <title>Deep-cultivation of Planctomycetes and their phenomic and genomic characterization uncovers novel biology.</title>
        <authorList>
            <person name="Wiegand S."/>
            <person name="Jogler M."/>
            <person name="Boedeker C."/>
            <person name="Pinto D."/>
            <person name="Vollmers J."/>
            <person name="Rivas-Marin E."/>
            <person name="Kohn T."/>
            <person name="Peeters S.H."/>
            <person name="Heuer A."/>
            <person name="Rast P."/>
            <person name="Oberbeckmann S."/>
            <person name="Bunk B."/>
            <person name="Jeske O."/>
            <person name="Meyerdierks A."/>
            <person name="Storesund J.E."/>
            <person name="Kallscheuer N."/>
            <person name="Luecker S."/>
            <person name="Lage O.M."/>
            <person name="Pohl T."/>
            <person name="Merkel B.J."/>
            <person name="Hornburger P."/>
            <person name="Mueller R.-W."/>
            <person name="Bruemmer F."/>
            <person name="Labrenz M."/>
            <person name="Spormann A.M."/>
            <person name="Op den Camp H."/>
            <person name="Overmann J."/>
            <person name="Amann R."/>
            <person name="Jetten M.S.M."/>
            <person name="Mascher T."/>
            <person name="Medema M.H."/>
            <person name="Devos D.P."/>
            <person name="Kaster A.-K."/>
            <person name="Ovreas L."/>
            <person name="Rohde M."/>
            <person name="Galperin M.Y."/>
            <person name="Jogler C."/>
        </authorList>
    </citation>
    <scope>NUCLEOTIDE SEQUENCE [LARGE SCALE GENOMIC DNA]</scope>
    <source>
        <strain evidence="5 6">ETA_A1</strain>
    </source>
</reference>
<evidence type="ECO:0000256" key="3">
    <source>
        <dbReference type="PIRSR" id="PIRSR001365-1"/>
    </source>
</evidence>
<comment type="similarity">
    <text evidence="2">Belongs to the DapA family.</text>
</comment>
<dbReference type="EMBL" id="CP036273">
    <property type="protein sequence ID" value="QDU20018.1"/>
    <property type="molecule type" value="Genomic_DNA"/>
</dbReference>
<evidence type="ECO:0000256" key="4">
    <source>
        <dbReference type="PIRSR" id="PIRSR001365-2"/>
    </source>
</evidence>
<dbReference type="PANTHER" id="PTHR42849:SF1">
    <property type="entry name" value="N-ACETYLNEURAMINATE LYASE"/>
    <property type="match status" value="1"/>
</dbReference>
<dbReference type="Gene3D" id="3.20.20.70">
    <property type="entry name" value="Aldolase class I"/>
    <property type="match status" value="1"/>
</dbReference>
<protein>
    <submittedName>
        <fullName evidence="5">N-acetylneuraminate lyase</fullName>
        <ecNumber evidence="5">4.1.3.3</ecNumber>
    </submittedName>
</protein>
<feature type="active site" description="Schiff-base intermediate with substrate" evidence="3">
    <location>
        <position position="165"/>
    </location>
</feature>
<evidence type="ECO:0000313" key="6">
    <source>
        <dbReference type="Proteomes" id="UP000319576"/>
    </source>
</evidence>
<dbReference type="InterPro" id="IPR013785">
    <property type="entry name" value="Aldolase_TIM"/>
</dbReference>
<dbReference type="PRINTS" id="PR00146">
    <property type="entry name" value="DHPICSNTHASE"/>
</dbReference>
<dbReference type="InterPro" id="IPR002220">
    <property type="entry name" value="DapA-like"/>
</dbReference>
<gene>
    <name evidence="5" type="primary">nanA</name>
    <name evidence="5" type="ORF">ETAA1_19610</name>
</gene>
<dbReference type="GO" id="GO:0008747">
    <property type="term" value="F:N-acetylneuraminate lyase activity"/>
    <property type="evidence" value="ECO:0007669"/>
    <property type="project" value="UniProtKB-EC"/>
</dbReference>
<proteinExistence type="inferred from homology"/>
<sequence length="298" mass="31033">MPPPFAGIWPAMLTPTTSDGRANLPACETLVDLFARQQLGGIYLVGSTGGWPLFSVAERKEIAATVVKAAAGRIPVMVHVGAVSTADAVELAEHAAGLGADAVSAVGPIYYKHPAEVAFGFYRRLGAATPLPLFAYHLSGVNQSSLGPRDVAARLLDIPTVAGMKITDHDLFPFGLIRGVAGDRLRLFSGADEVMCHAVLSGACGAIGTFYNLWGPSCAAARAATEGGDVAAGRAFMLRFQSAIADALAGGVWSFLRAGMRLKYGLDVGMPRPPLGSSDGVWSDEQVRELLARVDGPA</sequence>
<feature type="binding site" evidence="4">
    <location>
        <position position="48"/>
    </location>
    <ligand>
        <name>pyruvate</name>
        <dbReference type="ChEBI" id="CHEBI:15361"/>
    </ligand>
</feature>